<evidence type="ECO:0000256" key="1">
    <source>
        <dbReference type="ARBA" id="ARBA00022448"/>
    </source>
</evidence>
<dbReference type="InterPro" id="IPR027417">
    <property type="entry name" value="P-loop_NTPase"/>
</dbReference>
<name>A0A1T2X742_9BACL</name>
<evidence type="ECO:0000313" key="5">
    <source>
        <dbReference type="EMBL" id="OPA75697.1"/>
    </source>
</evidence>
<dbReference type="PROSITE" id="PS50893">
    <property type="entry name" value="ABC_TRANSPORTER_2"/>
    <property type="match status" value="1"/>
</dbReference>
<dbReference type="InterPro" id="IPR003439">
    <property type="entry name" value="ABC_transporter-like_ATP-bd"/>
</dbReference>
<evidence type="ECO:0000256" key="2">
    <source>
        <dbReference type="ARBA" id="ARBA00022741"/>
    </source>
</evidence>
<dbReference type="PROSITE" id="PS00211">
    <property type="entry name" value="ABC_TRANSPORTER_1"/>
    <property type="match status" value="1"/>
</dbReference>
<dbReference type="PANTHER" id="PTHR24220">
    <property type="entry name" value="IMPORT ATP-BINDING PROTEIN"/>
    <property type="match status" value="1"/>
</dbReference>
<keyword evidence="1" id="KW-0813">Transport</keyword>
<keyword evidence="2" id="KW-0547">Nucleotide-binding</keyword>
<evidence type="ECO:0000256" key="3">
    <source>
        <dbReference type="ARBA" id="ARBA00022840"/>
    </source>
</evidence>
<reference evidence="5 6" key="1">
    <citation type="submission" date="2017-01" db="EMBL/GenBank/DDBJ databases">
        <title>Genome analysis of Paenibacillus selenitrireducens ES3-24.</title>
        <authorList>
            <person name="Xu D."/>
            <person name="Yao R."/>
            <person name="Zheng S."/>
        </authorList>
    </citation>
    <scope>NUCLEOTIDE SEQUENCE [LARGE SCALE GENOMIC DNA]</scope>
    <source>
        <strain evidence="5 6">ES3-24</strain>
    </source>
</reference>
<dbReference type="CDD" id="cd03255">
    <property type="entry name" value="ABC_MJ0796_LolCDE_FtsE"/>
    <property type="match status" value="1"/>
</dbReference>
<dbReference type="AlphaFoldDB" id="A0A1T2X742"/>
<dbReference type="Pfam" id="PF00005">
    <property type="entry name" value="ABC_tran"/>
    <property type="match status" value="1"/>
</dbReference>
<dbReference type="InterPro" id="IPR017911">
    <property type="entry name" value="MacB-like_ATP-bd"/>
</dbReference>
<dbReference type="InterPro" id="IPR017871">
    <property type="entry name" value="ABC_transporter-like_CS"/>
</dbReference>
<proteinExistence type="predicted"/>
<dbReference type="GO" id="GO:0022857">
    <property type="term" value="F:transmembrane transporter activity"/>
    <property type="evidence" value="ECO:0007669"/>
    <property type="project" value="TreeGrafter"/>
</dbReference>
<dbReference type="SMART" id="SM00382">
    <property type="entry name" value="AAA"/>
    <property type="match status" value="1"/>
</dbReference>
<dbReference type="InterPro" id="IPR015854">
    <property type="entry name" value="ABC_transpr_LolD-like"/>
</dbReference>
<dbReference type="GO" id="GO:0005886">
    <property type="term" value="C:plasma membrane"/>
    <property type="evidence" value="ECO:0007669"/>
    <property type="project" value="TreeGrafter"/>
</dbReference>
<dbReference type="OrthoDB" id="9791546at2"/>
<dbReference type="InterPro" id="IPR003593">
    <property type="entry name" value="AAA+_ATPase"/>
</dbReference>
<keyword evidence="6" id="KW-1185">Reference proteome</keyword>
<dbReference type="RefSeq" id="WP_078501029.1">
    <property type="nucleotide sequence ID" value="NZ_MSZX01000008.1"/>
</dbReference>
<sequence>MDIIQLEQVEKVYGTGEKAVAALRGITLSISKGQFVAILGASGSGKSTLLHMMGGLEPPTSGTVYVEGENIYRMPDDALAIFRRRKVGIIFQAYNLVPMLNVEENIHLPVLLDHEQVDQEYYQDIMELLGIQSKRYAYPSELSGGQQQRVSIARALIHRPSFILADEPTGNLDSKKSKEVLELLRVSAKRYHQTLVMITHDLSIAEQADRVVTIEDGAIISDISYR</sequence>
<gene>
    <name evidence="5" type="ORF">BVG16_20410</name>
</gene>
<dbReference type="Proteomes" id="UP000190188">
    <property type="component" value="Unassembled WGS sequence"/>
</dbReference>
<organism evidence="5 6">
    <name type="scientific">Paenibacillus selenitireducens</name>
    <dbReference type="NCBI Taxonomy" id="1324314"/>
    <lineage>
        <taxon>Bacteria</taxon>
        <taxon>Bacillati</taxon>
        <taxon>Bacillota</taxon>
        <taxon>Bacilli</taxon>
        <taxon>Bacillales</taxon>
        <taxon>Paenibacillaceae</taxon>
        <taxon>Paenibacillus</taxon>
    </lineage>
</organism>
<dbReference type="Gene3D" id="3.40.50.300">
    <property type="entry name" value="P-loop containing nucleotide triphosphate hydrolases"/>
    <property type="match status" value="1"/>
</dbReference>
<dbReference type="SUPFAM" id="SSF52540">
    <property type="entry name" value="P-loop containing nucleoside triphosphate hydrolases"/>
    <property type="match status" value="1"/>
</dbReference>
<dbReference type="GO" id="GO:0016887">
    <property type="term" value="F:ATP hydrolysis activity"/>
    <property type="evidence" value="ECO:0007669"/>
    <property type="project" value="InterPro"/>
</dbReference>
<dbReference type="GO" id="GO:0005524">
    <property type="term" value="F:ATP binding"/>
    <property type="evidence" value="ECO:0007669"/>
    <property type="project" value="UniProtKB-KW"/>
</dbReference>
<keyword evidence="3 5" id="KW-0067">ATP-binding</keyword>
<evidence type="ECO:0000313" key="6">
    <source>
        <dbReference type="Proteomes" id="UP000190188"/>
    </source>
</evidence>
<dbReference type="FunFam" id="3.40.50.300:FF:000032">
    <property type="entry name" value="Export ABC transporter ATP-binding protein"/>
    <property type="match status" value="1"/>
</dbReference>
<feature type="domain" description="ABC transporter" evidence="4">
    <location>
        <begin position="4"/>
        <end position="226"/>
    </location>
</feature>
<protein>
    <submittedName>
        <fullName evidence="5">Peptide ABC transporter ATP-binding protein</fullName>
    </submittedName>
</protein>
<accession>A0A1T2X742</accession>
<dbReference type="EMBL" id="MSZX01000008">
    <property type="protein sequence ID" value="OPA75697.1"/>
    <property type="molecule type" value="Genomic_DNA"/>
</dbReference>
<dbReference type="GO" id="GO:0098796">
    <property type="term" value="C:membrane protein complex"/>
    <property type="evidence" value="ECO:0007669"/>
    <property type="project" value="UniProtKB-ARBA"/>
</dbReference>
<comment type="caution">
    <text evidence="5">The sequence shown here is derived from an EMBL/GenBank/DDBJ whole genome shotgun (WGS) entry which is preliminary data.</text>
</comment>
<dbReference type="STRING" id="1324314.BVG16_20410"/>
<evidence type="ECO:0000259" key="4">
    <source>
        <dbReference type="PROSITE" id="PS50893"/>
    </source>
</evidence>